<feature type="transmembrane region" description="Helical" evidence="2">
    <location>
        <begin position="48"/>
        <end position="72"/>
    </location>
</feature>
<comment type="caution">
    <text evidence="3">The sequence shown here is derived from an EMBL/GenBank/DDBJ whole genome shotgun (WGS) entry which is preliminary data.</text>
</comment>
<protein>
    <recommendedName>
        <fullName evidence="5">Transmembrane protein</fullName>
    </recommendedName>
</protein>
<feature type="region of interest" description="Disordered" evidence="1">
    <location>
        <begin position="218"/>
        <end position="237"/>
    </location>
</feature>
<feature type="region of interest" description="Disordered" evidence="1">
    <location>
        <begin position="1"/>
        <end position="37"/>
    </location>
</feature>
<proteinExistence type="predicted"/>
<reference evidence="3 4" key="1">
    <citation type="journal article" date="2021" name="Nat. Commun.">
        <title>Genetic determinants of endophytism in the Arabidopsis root mycobiome.</title>
        <authorList>
            <person name="Mesny F."/>
            <person name="Miyauchi S."/>
            <person name="Thiergart T."/>
            <person name="Pickel B."/>
            <person name="Atanasova L."/>
            <person name="Karlsson M."/>
            <person name="Huettel B."/>
            <person name="Barry K.W."/>
            <person name="Haridas S."/>
            <person name="Chen C."/>
            <person name="Bauer D."/>
            <person name="Andreopoulos W."/>
            <person name="Pangilinan J."/>
            <person name="LaButti K."/>
            <person name="Riley R."/>
            <person name="Lipzen A."/>
            <person name="Clum A."/>
            <person name="Drula E."/>
            <person name="Henrissat B."/>
            <person name="Kohler A."/>
            <person name="Grigoriev I.V."/>
            <person name="Martin F.M."/>
            <person name="Hacquard S."/>
        </authorList>
    </citation>
    <scope>NUCLEOTIDE SEQUENCE [LARGE SCALE GENOMIC DNA]</scope>
    <source>
        <strain evidence="3 4">MPI-SDFR-AT-0080</strain>
    </source>
</reference>
<evidence type="ECO:0008006" key="5">
    <source>
        <dbReference type="Google" id="ProtNLM"/>
    </source>
</evidence>
<evidence type="ECO:0000256" key="1">
    <source>
        <dbReference type="SAM" id="MobiDB-lite"/>
    </source>
</evidence>
<accession>A0ABQ8FPK6</accession>
<feature type="region of interest" description="Disordered" evidence="1">
    <location>
        <begin position="82"/>
        <end position="121"/>
    </location>
</feature>
<keyword evidence="2" id="KW-0472">Membrane</keyword>
<sequence length="237" mass="26064">MTSDDQSNKSSSSATKSQSSKSQTSVPSSSSQPALSSTRNAIELTPGALAGAILGAALFVAIVAVALTYLFMKNRNQKMRKRLRKGYSLGTGKRNTERRDSRASEKYRWESHLPSPADDQTVSTKVQTLQDQIEDHVDTFYKNEAGARPSAEIEEAIKQLGDQCLKEAAHPLRSVIWQTQSPTVLIRRCLADLCLSSHHDHLPTTIGPLLQAIVENRDRSEDIPGETLPEYSTTFHG</sequence>
<evidence type="ECO:0000313" key="4">
    <source>
        <dbReference type="Proteomes" id="UP000774617"/>
    </source>
</evidence>
<feature type="compositionally biased region" description="Basic and acidic residues" evidence="1">
    <location>
        <begin position="94"/>
        <end position="111"/>
    </location>
</feature>
<evidence type="ECO:0000256" key="2">
    <source>
        <dbReference type="SAM" id="Phobius"/>
    </source>
</evidence>
<gene>
    <name evidence="3" type="ORF">B0J12DRAFT_733881</name>
</gene>
<organism evidence="3 4">
    <name type="scientific">Macrophomina phaseolina</name>
    <dbReference type="NCBI Taxonomy" id="35725"/>
    <lineage>
        <taxon>Eukaryota</taxon>
        <taxon>Fungi</taxon>
        <taxon>Dikarya</taxon>
        <taxon>Ascomycota</taxon>
        <taxon>Pezizomycotina</taxon>
        <taxon>Dothideomycetes</taxon>
        <taxon>Dothideomycetes incertae sedis</taxon>
        <taxon>Botryosphaeriales</taxon>
        <taxon>Botryosphaeriaceae</taxon>
        <taxon>Macrophomina</taxon>
    </lineage>
</organism>
<dbReference type="Proteomes" id="UP000774617">
    <property type="component" value="Unassembled WGS sequence"/>
</dbReference>
<evidence type="ECO:0000313" key="3">
    <source>
        <dbReference type="EMBL" id="KAH7007837.1"/>
    </source>
</evidence>
<dbReference type="EMBL" id="JAGTJR010000124">
    <property type="protein sequence ID" value="KAH7007837.1"/>
    <property type="molecule type" value="Genomic_DNA"/>
</dbReference>
<keyword evidence="2" id="KW-0812">Transmembrane</keyword>
<keyword evidence="2" id="KW-1133">Transmembrane helix</keyword>
<keyword evidence="4" id="KW-1185">Reference proteome</keyword>
<name>A0ABQ8FPK6_9PEZI</name>